<comment type="caution">
    <text evidence="1">The sequence shown here is derived from an EMBL/GenBank/DDBJ whole genome shotgun (WGS) entry which is preliminary data.</text>
</comment>
<name>E6PX24_9ZZZZ</name>
<evidence type="ECO:0000313" key="1">
    <source>
        <dbReference type="EMBL" id="CBH99483.1"/>
    </source>
</evidence>
<accession>E6PX24</accession>
<dbReference type="EMBL" id="CABN01000019">
    <property type="protein sequence ID" value="CBH99483.1"/>
    <property type="molecule type" value="Genomic_DNA"/>
</dbReference>
<reference evidence="1" key="1">
    <citation type="submission" date="2009-10" db="EMBL/GenBank/DDBJ databases">
        <title>Diversity of trophic interactions inside an arsenic-rich microbial ecosystem.</title>
        <authorList>
            <person name="Bertin P.N."/>
            <person name="Heinrich-Salmeron A."/>
            <person name="Pelletier E."/>
            <person name="Goulhen-Chollet F."/>
            <person name="Arsene-Ploetze F."/>
            <person name="Gallien S."/>
            <person name="Calteau A."/>
            <person name="Vallenet D."/>
            <person name="Casiot C."/>
            <person name="Chane-Woon-Ming B."/>
            <person name="Giloteaux L."/>
            <person name="Barakat M."/>
            <person name="Bonnefoy V."/>
            <person name="Bruneel O."/>
            <person name="Chandler M."/>
            <person name="Cleiss J."/>
            <person name="Duran R."/>
            <person name="Elbaz-Poulichet F."/>
            <person name="Fonknechten N."/>
            <person name="Lauga B."/>
            <person name="Mornico D."/>
            <person name="Ortet P."/>
            <person name="Schaeffer C."/>
            <person name="Siguier P."/>
            <person name="Alexander Thil Smith A."/>
            <person name="Van Dorsselaer A."/>
            <person name="Weissenbach J."/>
            <person name="Medigue C."/>
            <person name="Le Paslier D."/>
        </authorList>
    </citation>
    <scope>NUCLEOTIDE SEQUENCE</scope>
</reference>
<protein>
    <submittedName>
        <fullName evidence="1">Uncharacterized protein</fullName>
    </submittedName>
</protein>
<proteinExistence type="predicted"/>
<gene>
    <name evidence="1" type="ORF">CARN3_0409</name>
</gene>
<organism evidence="1">
    <name type="scientific">mine drainage metagenome</name>
    <dbReference type="NCBI Taxonomy" id="410659"/>
    <lineage>
        <taxon>unclassified sequences</taxon>
        <taxon>metagenomes</taxon>
        <taxon>ecological metagenomes</taxon>
    </lineage>
</organism>
<dbReference type="AlphaFoldDB" id="E6PX24"/>
<sequence>MTGERKRVIQSEARSLSKISLDVKHAPNLVKRVIFVVLLSDFVCFFDDLKRRSRSRWFNHNRSTSDSPRTPHCVYVVNFRYSPFHDDEESLLLVLLILFPNQVSAFQGYTPSPVETVSVRSS</sequence>